<reference evidence="4" key="1">
    <citation type="submission" date="2023-03" db="EMBL/GenBank/DDBJ databases">
        <title>Massive genome expansion in bonnet fungi (Mycena s.s.) driven by repeated elements and novel gene families across ecological guilds.</title>
        <authorList>
            <consortium name="Lawrence Berkeley National Laboratory"/>
            <person name="Harder C.B."/>
            <person name="Miyauchi S."/>
            <person name="Viragh M."/>
            <person name="Kuo A."/>
            <person name="Thoen E."/>
            <person name="Andreopoulos B."/>
            <person name="Lu D."/>
            <person name="Skrede I."/>
            <person name="Drula E."/>
            <person name="Henrissat B."/>
            <person name="Morin E."/>
            <person name="Kohler A."/>
            <person name="Barry K."/>
            <person name="LaButti K."/>
            <person name="Morin E."/>
            <person name="Salamov A."/>
            <person name="Lipzen A."/>
            <person name="Mereny Z."/>
            <person name="Hegedus B."/>
            <person name="Baldrian P."/>
            <person name="Stursova M."/>
            <person name="Weitz H."/>
            <person name="Taylor A."/>
            <person name="Grigoriev I.V."/>
            <person name="Nagy L.G."/>
            <person name="Martin F."/>
            <person name="Kauserud H."/>
        </authorList>
    </citation>
    <scope>NUCLEOTIDE SEQUENCE</scope>
    <source>
        <strain evidence="4">CBHHK173m</strain>
    </source>
</reference>
<feature type="domain" description="Helitron helicase-like" evidence="2">
    <location>
        <begin position="499"/>
        <end position="635"/>
    </location>
</feature>
<dbReference type="EMBL" id="JARJCN010000014">
    <property type="protein sequence ID" value="KAJ7094432.1"/>
    <property type="molecule type" value="Genomic_DNA"/>
</dbReference>
<comment type="caution">
    <text evidence="4">The sequence shown here is derived from an EMBL/GenBank/DDBJ whole genome shotgun (WGS) entry which is preliminary data.</text>
</comment>
<gene>
    <name evidence="4" type="ORF">B0H15DRAFT_798654</name>
</gene>
<accession>A0AAD6XTD8</accession>
<evidence type="ECO:0000313" key="4">
    <source>
        <dbReference type="EMBL" id="KAJ7094432.1"/>
    </source>
</evidence>
<organism evidence="4 5">
    <name type="scientific">Mycena belliarum</name>
    <dbReference type="NCBI Taxonomy" id="1033014"/>
    <lineage>
        <taxon>Eukaryota</taxon>
        <taxon>Fungi</taxon>
        <taxon>Dikarya</taxon>
        <taxon>Basidiomycota</taxon>
        <taxon>Agaricomycotina</taxon>
        <taxon>Agaricomycetes</taxon>
        <taxon>Agaricomycetidae</taxon>
        <taxon>Agaricales</taxon>
        <taxon>Marasmiineae</taxon>
        <taxon>Mycenaceae</taxon>
        <taxon>Mycena</taxon>
    </lineage>
</organism>
<evidence type="ECO:0000256" key="1">
    <source>
        <dbReference type="SAM" id="MobiDB-lite"/>
    </source>
</evidence>
<dbReference type="Pfam" id="PF14214">
    <property type="entry name" value="Helitron_like_N"/>
    <property type="match status" value="1"/>
</dbReference>
<evidence type="ECO:0000313" key="5">
    <source>
        <dbReference type="Proteomes" id="UP001222325"/>
    </source>
</evidence>
<dbReference type="InterPro" id="IPR025476">
    <property type="entry name" value="Helitron_helicase-like"/>
</dbReference>
<proteinExistence type="predicted"/>
<sequence length="655" mass="73009">MDEETLPGPLPLDAVFATFTVTEVLAAVGEIVCLPRAAKRNRAVLFHTLELFPDATKARIRALGMSLVGSKRKGKQREGPRKRRRIDTADATAGVEVAMDVEPEDLITGPFLRAATGDCVKECIERAIDHTSNAALAKQICMACARLLFEREMILTPLRAIPNRRHLIPIASHPAHKLTDGLLLHDEALTRGPTYLCADCKRKLTLDERPQYALANNMWIGPTPFQLKILTLPERILVSLYFPAAYVVKLHSKKEGAALWDKRTMNSALKGNVSTYRLNSEHILDIVSGQLKRMPPSPRILAATIAVTFVGPSNQRLSVLPDIFNVRRARVFAALEWLKANNPVYADIEISHEQLLLLPEDGVPEEISANARLSSDVGALAREHESYVPAEIVEDADDAPQLQLHSHGVLDVYGEGVPDSDVFAHGFAHLAADPRQREFKIRRDSAFVNEYPRLDRDGQRFDGGPGNANHMLGAFPVLFPYGKGGLEVDRKVDVPYESHVRWALRYSDGRFRKDLYFMFQAFGVVQKRDVCRSSALQIKRSTFIANQVAFLKLRPRDLIEASAEEGRRVPFSNPVVRKLRKHLTSVRARVMGTDESRIKIRSQIWGMNLRFNPPSIWATINLADVSDPIVQVLAGQNIDLDKFVNTAGPKSTASC</sequence>
<dbReference type="InterPro" id="IPR046700">
    <property type="entry name" value="DUF6570"/>
</dbReference>
<dbReference type="AlphaFoldDB" id="A0AAD6XTD8"/>
<feature type="domain" description="DUF6570" evidence="3">
    <location>
        <begin position="208"/>
        <end position="355"/>
    </location>
</feature>
<evidence type="ECO:0000259" key="3">
    <source>
        <dbReference type="Pfam" id="PF20209"/>
    </source>
</evidence>
<dbReference type="Pfam" id="PF20209">
    <property type="entry name" value="DUF6570"/>
    <property type="match status" value="1"/>
</dbReference>
<dbReference type="Proteomes" id="UP001222325">
    <property type="component" value="Unassembled WGS sequence"/>
</dbReference>
<feature type="compositionally biased region" description="Basic residues" evidence="1">
    <location>
        <begin position="70"/>
        <end position="85"/>
    </location>
</feature>
<keyword evidence="5" id="KW-1185">Reference proteome</keyword>
<name>A0AAD6XTD8_9AGAR</name>
<protein>
    <submittedName>
        <fullName evidence="4">Uncharacterized protein</fullName>
    </submittedName>
</protein>
<feature type="region of interest" description="Disordered" evidence="1">
    <location>
        <begin position="69"/>
        <end position="89"/>
    </location>
</feature>
<evidence type="ECO:0000259" key="2">
    <source>
        <dbReference type="Pfam" id="PF14214"/>
    </source>
</evidence>